<reference evidence="3 4" key="2">
    <citation type="submission" date="2024-10" db="EMBL/GenBank/DDBJ databases">
        <authorList>
            <person name="Ryan C."/>
        </authorList>
    </citation>
    <scope>NUCLEOTIDE SEQUENCE [LARGE SCALE GENOMIC DNA]</scope>
</reference>
<feature type="region of interest" description="Disordered" evidence="2">
    <location>
        <begin position="1"/>
        <end position="26"/>
    </location>
</feature>
<dbReference type="Proteomes" id="UP001497457">
    <property type="component" value="Chromosome 10rd"/>
</dbReference>
<feature type="coiled-coil region" evidence="1">
    <location>
        <begin position="428"/>
        <end position="469"/>
    </location>
</feature>
<accession>A0ABC8VL90</accession>
<keyword evidence="1" id="KW-0175">Coiled coil</keyword>
<organism evidence="3 4">
    <name type="scientific">Urochloa decumbens</name>
    <dbReference type="NCBI Taxonomy" id="240449"/>
    <lineage>
        <taxon>Eukaryota</taxon>
        <taxon>Viridiplantae</taxon>
        <taxon>Streptophyta</taxon>
        <taxon>Embryophyta</taxon>
        <taxon>Tracheophyta</taxon>
        <taxon>Spermatophyta</taxon>
        <taxon>Magnoliopsida</taxon>
        <taxon>Liliopsida</taxon>
        <taxon>Poales</taxon>
        <taxon>Poaceae</taxon>
        <taxon>PACMAD clade</taxon>
        <taxon>Panicoideae</taxon>
        <taxon>Panicodae</taxon>
        <taxon>Paniceae</taxon>
        <taxon>Melinidinae</taxon>
        <taxon>Urochloa</taxon>
    </lineage>
</organism>
<dbReference type="PANTHER" id="PTHR34835:SF67">
    <property type="entry name" value="AMINOTRANSFERASE-LIKE PLANT MOBILE DOMAIN-CONTAINING PROTEIN"/>
    <property type="match status" value="1"/>
</dbReference>
<dbReference type="AlphaFoldDB" id="A0ABC8VL90"/>
<evidence type="ECO:0000313" key="3">
    <source>
        <dbReference type="EMBL" id="CAL4893170.1"/>
    </source>
</evidence>
<gene>
    <name evidence="3" type="ORF">URODEC1_LOCUS4624</name>
</gene>
<sequence>MRNGANRDKRTGRGRKRSAEGGQDGIRNKRAKYYTTTVRCEPSRICEVMSLLNARQREKVKELGFGCLLDFNMDRQGSRRLIKWLMDHLDPETMVLDLGGTKKLPITEHVVWCVLGLHRGNLDPPLTTEKLNLFSLRKKLGIQETDDIKVTDLMRKIQSGGTDRFTMQCFMMVVLSKLLACDSNLFIRDKVWSMVQSIDNFGDMNWCKFTVDNLKYSASLWNSGMKSYAFGCSALIVMYYLDNLSCKETMSCVETPRAKFFGNGMIKKLEKADKWRGNDVFPTFGKLNLRTQRGTCYIAEGLDSNRHAISYGDALCDRKGRKAKQQKKLNSHQAQEQQTEEMRQRALSSDDEQASGERDQGDSAVAQDSHGHGLVPIRSAPGVAEAVQLSSTFFNELVKDFMAGSSQPELLENRLSKLVSLLAQVRAQVGLESRNSELERQVKDLTEKLHNTQEELEATRATLRVAQAATLEAQSAVASMNSLAMRARAMLTEHSQDLDIGGAKDKEATNNIHNSLVDQVADCRGGAALVQECTIIT</sequence>
<evidence type="ECO:0008006" key="5">
    <source>
        <dbReference type="Google" id="ProtNLM"/>
    </source>
</evidence>
<keyword evidence="4" id="KW-1185">Reference proteome</keyword>
<evidence type="ECO:0000313" key="4">
    <source>
        <dbReference type="Proteomes" id="UP001497457"/>
    </source>
</evidence>
<name>A0ABC8VL90_9POAL</name>
<proteinExistence type="predicted"/>
<evidence type="ECO:0000256" key="2">
    <source>
        <dbReference type="SAM" id="MobiDB-lite"/>
    </source>
</evidence>
<dbReference type="PANTHER" id="PTHR34835">
    <property type="entry name" value="OS07G0283600 PROTEIN-RELATED"/>
    <property type="match status" value="1"/>
</dbReference>
<protein>
    <recommendedName>
        <fullName evidence="5">Aminotransferase-like plant mobile domain-containing protein</fullName>
    </recommendedName>
</protein>
<evidence type="ECO:0000256" key="1">
    <source>
        <dbReference type="SAM" id="Coils"/>
    </source>
</evidence>
<feature type="region of interest" description="Disordered" evidence="2">
    <location>
        <begin position="322"/>
        <end position="374"/>
    </location>
</feature>
<reference evidence="4" key="1">
    <citation type="submission" date="2024-06" db="EMBL/GenBank/DDBJ databases">
        <authorList>
            <person name="Ryan C."/>
        </authorList>
    </citation>
    <scope>NUCLEOTIDE SEQUENCE [LARGE SCALE GENOMIC DNA]</scope>
</reference>
<dbReference type="EMBL" id="OZ075120">
    <property type="protein sequence ID" value="CAL4893170.1"/>
    <property type="molecule type" value="Genomic_DNA"/>
</dbReference>
<feature type="compositionally biased region" description="Basic and acidic residues" evidence="2">
    <location>
        <begin position="1"/>
        <end position="11"/>
    </location>
</feature>